<dbReference type="EMBL" id="JAFIRN010000008">
    <property type="protein sequence ID" value="KAG5844617.1"/>
    <property type="molecule type" value="Genomic_DNA"/>
</dbReference>
<reference evidence="2" key="1">
    <citation type="submission" date="2021-01" db="EMBL/GenBank/DDBJ databases">
        <title>A chromosome-scale assembly of European eel, Anguilla anguilla.</title>
        <authorList>
            <person name="Henkel C."/>
            <person name="Jong-Raadsen S.A."/>
            <person name="Dufour S."/>
            <person name="Weltzien F.-A."/>
            <person name="Palstra A.P."/>
            <person name="Pelster B."/>
            <person name="Spaink H.P."/>
            <person name="Van Den Thillart G.E."/>
            <person name="Jansen H."/>
            <person name="Zahm M."/>
            <person name="Klopp C."/>
            <person name="Cedric C."/>
            <person name="Louis A."/>
            <person name="Berthelot C."/>
            <person name="Parey E."/>
            <person name="Roest Crollius H."/>
            <person name="Montfort J."/>
            <person name="Robinson-Rechavi M."/>
            <person name="Bucao C."/>
            <person name="Bouchez O."/>
            <person name="Gislard M."/>
            <person name="Lluch J."/>
            <person name="Milhes M."/>
            <person name="Lampietro C."/>
            <person name="Lopez Roques C."/>
            <person name="Donnadieu C."/>
            <person name="Braasch I."/>
            <person name="Desvignes T."/>
            <person name="Postlethwait J."/>
            <person name="Bobe J."/>
            <person name="Guiguen Y."/>
            <person name="Dirks R."/>
        </authorList>
    </citation>
    <scope>NUCLEOTIDE SEQUENCE</scope>
    <source>
        <strain evidence="2">Tag_6206</strain>
        <tissue evidence="2">Liver</tissue>
    </source>
</reference>
<feature type="region of interest" description="Disordered" evidence="1">
    <location>
        <begin position="96"/>
        <end position="140"/>
    </location>
</feature>
<accession>A0A9D3RZ73</accession>
<organism evidence="2 3">
    <name type="scientific">Anguilla anguilla</name>
    <name type="common">European freshwater eel</name>
    <name type="synonym">Muraena anguilla</name>
    <dbReference type="NCBI Taxonomy" id="7936"/>
    <lineage>
        <taxon>Eukaryota</taxon>
        <taxon>Metazoa</taxon>
        <taxon>Chordata</taxon>
        <taxon>Craniata</taxon>
        <taxon>Vertebrata</taxon>
        <taxon>Euteleostomi</taxon>
        <taxon>Actinopterygii</taxon>
        <taxon>Neopterygii</taxon>
        <taxon>Teleostei</taxon>
        <taxon>Anguilliformes</taxon>
        <taxon>Anguillidae</taxon>
        <taxon>Anguilla</taxon>
    </lineage>
</organism>
<evidence type="ECO:0000313" key="2">
    <source>
        <dbReference type="EMBL" id="KAG5844617.1"/>
    </source>
</evidence>
<keyword evidence="3" id="KW-1185">Reference proteome</keyword>
<evidence type="ECO:0000256" key="1">
    <source>
        <dbReference type="SAM" id="MobiDB-lite"/>
    </source>
</evidence>
<gene>
    <name evidence="2" type="ORF">ANANG_G00164390</name>
</gene>
<sequence length="295" mass="32496">MNRAATTPPSRTLGRKTLVRNRFTIDTDIVFHGSPARDTPRGWPRPARSPPPPRQHAAAGGDTDRWVEEQFDLGRYDDQDDVKETDILSDDDEYCESLRGPSAEPGLEAPWGPCPWRRGGRTKGAGPRDTAMATPSSCPTCGSSAPWKGRWWRTGRSFGCGGTILWSPVAKTSSETRGGCREADGHRAPRLTNLLTSFTRERLASRHGTSRPPHPRPQISHDALAIAFLSEAKDALEQNALCSARTEHGETQSSSTVNHYIISIHLEQYKPPAPLSIPSPPSPHLLMHQYEALKE</sequence>
<feature type="region of interest" description="Disordered" evidence="1">
    <location>
        <begin position="30"/>
        <end position="65"/>
    </location>
</feature>
<evidence type="ECO:0000313" key="3">
    <source>
        <dbReference type="Proteomes" id="UP001044222"/>
    </source>
</evidence>
<name>A0A9D3RZ73_ANGAN</name>
<proteinExistence type="predicted"/>
<comment type="caution">
    <text evidence="2">The sequence shown here is derived from an EMBL/GenBank/DDBJ whole genome shotgun (WGS) entry which is preliminary data.</text>
</comment>
<protein>
    <submittedName>
        <fullName evidence="2">Uncharacterized protein</fullName>
    </submittedName>
</protein>
<dbReference type="Proteomes" id="UP001044222">
    <property type="component" value="Chromosome 8"/>
</dbReference>
<dbReference type="AlphaFoldDB" id="A0A9D3RZ73"/>